<evidence type="ECO:0000313" key="4">
    <source>
        <dbReference type="Proteomes" id="UP001500469"/>
    </source>
</evidence>
<evidence type="ECO:0000259" key="2">
    <source>
        <dbReference type="Pfam" id="PF08327"/>
    </source>
</evidence>
<accession>A0ABN1N047</accession>
<organism evidence="3 4">
    <name type="scientific">Algoriphagus jejuensis</name>
    <dbReference type="NCBI Taxonomy" id="419934"/>
    <lineage>
        <taxon>Bacteria</taxon>
        <taxon>Pseudomonadati</taxon>
        <taxon>Bacteroidota</taxon>
        <taxon>Cytophagia</taxon>
        <taxon>Cytophagales</taxon>
        <taxon>Cyclobacteriaceae</taxon>
        <taxon>Algoriphagus</taxon>
    </lineage>
</organism>
<feature type="domain" description="Activator of Hsp90 ATPase homologue 1/2-like C-terminal" evidence="2">
    <location>
        <begin position="33"/>
        <end position="149"/>
    </location>
</feature>
<dbReference type="EMBL" id="BAAAFI010000009">
    <property type="protein sequence ID" value="GAA0879173.1"/>
    <property type="molecule type" value="Genomic_DNA"/>
</dbReference>
<proteinExistence type="inferred from homology"/>
<dbReference type="Pfam" id="PF08327">
    <property type="entry name" value="AHSA1"/>
    <property type="match status" value="1"/>
</dbReference>
<protein>
    <submittedName>
        <fullName evidence="3">SRPBCC domain-containing protein</fullName>
    </submittedName>
</protein>
<dbReference type="InterPro" id="IPR023393">
    <property type="entry name" value="START-like_dom_sf"/>
</dbReference>
<name>A0ABN1N047_9BACT</name>
<sequence length="165" mass="19157">MSNITYSESFFLENEPKIAMKLVAKATLQIRKPVSEVFDGIVNSEKMTKYFISESSGRMIAGQELRWKFPEFPDEYPVWNVETETDRLVSFVWDKETVVRIVLEPQADGSTVVRVTEDGKENNEKNLKWLTENTEGWANFLACMKAYLEYGIQLRKGAYDYMRKG</sequence>
<dbReference type="Proteomes" id="UP001500469">
    <property type="component" value="Unassembled WGS sequence"/>
</dbReference>
<dbReference type="Gene3D" id="3.30.530.20">
    <property type="match status" value="1"/>
</dbReference>
<comment type="similarity">
    <text evidence="1">Belongs to the AHA1 family.</text>
</comment>
<keyword evidence="4" id="KW-1185">Reference proteome</keyword>
<reference evidence="3 4" key="1">
    <citation type="journal article" date="2019" name="Int. J. Syst. Evol. Microbiol.">
        <title>The Global Catalogue of Microorganisms (GCM) 10K type strain sequencing project: providing services to taxonomists for standard genome sequencing and annotation.</title>
        <authorList>
            <consortium name="The Broad Institute Genomics Platform"/>
            <consortium name="The Broad Institute Genome Sequencing Center for Infectious Disease"/>
            <person name="Wu L."/>
            <person name="Ma J."/>
        </authorList>
    </citation>
    <scope>NUCLEOTIDE SEQUENCE [LARGE SCALE GENOMIC DNA]</scope>
    <source>
        <strain evidence="3 4">JCM 16112</strain>
    </source>
</reference>
<gene>
    <name evidence="3" type="ORF">GCM10009119_21410</name>
</gene>
<evidence type="ECO:0000256" key="1">
    <source>
        <dbReference type="ARBA" id="ARBA00006817"/>
    </source>
</evidence>
<comment type="caution">
    <text evidence="3">The sequence shown here is derived from an EMBL/GenBank/DDBJ whole genome shotgun (WGS) entry which is preliminary data.</text>
</comment>
<evidence type="ECO:0000313" key="3">
    <source>
        <dbReference type="EMBL" id="GAA0879173.1"/>
    </source>
</evidence>
<dbReference type="SUPFAM" id="SSF55961">
    <property type="entry name" value="Bet v1-like"/>
    <property type="match status" value="1"/>
</dbReference>
<dbReference type="InterPro" id="IPR013538">
    <property type="entry name" value="ASHA1/2-like_C"/>
</dbReference>